<comment type="caution">
    <text evidence="2">The sequence shown here is derived from an EMBL/GenBank/DDBJ whole genome shotgun (WGS) entry which is preliminary data.</text>
</comment>
<keyword evidence="1" id="KW-0812">Transmembrane</keyword>
<dbReference type="PANTHER" id="PTHR34064:SF5">
    <property type="entry name" value="PROTEIN, PUTATIVE-RELATED"/>
    <property type="match status" value="1"/>
</dbReference>
<keyword evidence="3" id="KW-1185">Reference proteome</keyword>
<dbReference type="AlphaFoldDB" id="A0ABD1IH70"/>
<evidence type="ECO:0000313" key="3">
    <source>
        <dbReference type="Proteomes" id="UP001567538"/>
    </source>
</evidence>
<dbReference type="Proteomes" id="UP001567538">
    <property type="component" value="Unassembled WGS sequence"/>
</dbReference>
<accession>A0ABD1IH70</accession>
<feature type="transmembrane region" description="Helical" evidence="1">
    <location>
        <begin position="159"/>
        <end position="179"/>
    </location>
</feature>
<gene>
    <name evidence="2" type="ORF">AAHA92_03458</name>
</gene>
<proteinExistence type="predicted"/>
<evidence type="ECO:0000313" key="2">
    <source>
        <dbReference type="EMBL" id="KAL1568051.1"/>
    </source>
</evidence>
<dbReference type="PANTHER" id="PTHR34064">
    <property type="entry name" value="OS04G0672300 PROTEIN"/>
    <property type="match status" value="1"/>
</dbReference>
<dbReference type="EMBL" id="JBEAFC010000002">
    <property type="protein sequence ID" value="KAL1568051.1"/>
    <property type="molecule type" value="Genomic_DNA"/>
</dbReference>
<protein>
    <submittedName>
        <fullName evidence="2">Uncharacterized protein</fullName>
    </submittedName>
</protein>
<reference evidence="2 3" key="1">
    <citation type="submission" date="2024-06" db="EMBL/GenBank/DDBJ databases">
        <title>A chromosome level genome sequence of Diviner's sage (Salvia divinorum).</title>
        <authorList>
            <person name="Ford S.A."/>
            <person name="Ro D.-K."/>
            <person name="Ness R.W."/>
            <person name="Phillips M.A."/>
        </authorList>
    </citation>
    <scope>NUCLEOTIDE SEQUENCE [LARGE SCALE GENOMIC DNA]</scope>
    <source>
        <strain evidence="2">SAF-2024a</strain>
        <tissue evidence="2">Leaf</tissue>
    </source>
</reference>
<keyword evidence="1" id="KW-1133">Transmembrane helix</keyword>
<name>A0ABD1IH70_SALDI</name>
<organism evidence="2 3">
    <name type="scientific">Salvia divinorum</name>
    <name type="common">Maria pastora</name>
    <name type="synonym">Diviner's sage</name>
    <dbReference type="NCBI Taxonomy" id="28513"/>
    <lineage>
        <taxon>Eukaryota</taxon>
        <taxon>Viridiplantae</taxon>
        <taxon>Streptophyta</taxon>
        <taxon>Embryophyta</taxon>
        <taxon>Tracheophyta</taxon>
        <taxon>Spermatophyta</taxon>
        <taxon>Magnoliopsida</taxon>
        <taxon>eudicotyledons</taxon>
        <taxon>Gunneridae</taxon>
        <taxon>Pentapetalae</taxon>
        <taxon>asterids</taxon>
        <taxon>lamiids</taxon>
        <taxon>Lamiales</taxon>
        <taxon>Lamiaceae</taxon>
        <taxon>Nepetoideae</taxon>
        <taxon>Mentheae</taxon>
        <taxon>Salviinae</taxon>
        <taxon>Salvia</taxon>
        <taxon>Salvia subgen. Calosphace</taxon>
    </lineage>
</organism>
<keyword evidence="1" id="KW-0472">Membrane</keyword>
<sequence>MAVNSCEECQKAHSVVVLNNGDSTDQQYEPSSKINVSEEPKVMQSQLFLNSKPGLHNHANLEVDEENNYAPCVLDIDIEKGMTESLKSNDKTVGNLKSDDSLPKALPRDICLLGGKFMQLLMNHGIELPKFTSRERVYDTASSRSRKYKRSQSFNSRRVLLLFSVMSSMGTIILIYLTLRVRLISDGYGNA</sequence>
<evidence type="ECO:0000256" key="1">
    <source>
        <dbReference type="SAM" id="Phobius"/>
    </source>
</evidence>